<reference evidence="1" key="1">
    <citation type="submission" date="2022-09" db="EMBL/GenBank/DDBJ databases">
        <title>Intensive care unit water sources are persistently colonized with multi-drug resistant bacteria and are the site of extensive horizontal gene transfer of antibiotic resistance genes.</title>
        <authorList>
            <person name="Diorio-Toth L."/>
        </authorList>
    </citation>
    <scope>NUCLEOTIDE SEQUENCE</scope>
    <source>
        <strain evidence="1">GD03851</strain>
    </source>
</reference>
<dbReference type="RefSeq" id="WP_201706357.1">
    <property type="nucleotide sequence ID" value="NZ_CP068195.1"/>
</dbReference>
<dbReference type="Proteomes" id="UP001161099">
    <property type="component" value="Unassembled WGS sequence"/>
</dbReference>
<gene>
    <name evidence="1" type="ORF">N5D11_07510</name>
</gene>
<evidence type="ECO:0000313" key="2">
    <source>
        <dbReference type="Proteomes" id="UP001161099"/>
    </source>
</evidence>
<protein>
    <submittedName>
        <fullName evidence="1">Uncharacterized protein</fullName>
    </submittedName>
</protein>
<sequence length="163" mass="18823">MDIQKIFEQLYVKNAPSWSIERDPDNSYKYHATQSAFLLFKQQQYEIEALKAELIKTKTALPEQTNCKGGYYLQDCRGYIGNCMKFWYTHGYGAKLLEFHLFSTKEEALSAAGGAPWHKPWYAPYINSLAEYTIDMQLADRNAEKAMIESQEQIPKEETPNGC</sequence>
<dbReference type="AlphaFoldDB" id="A0AA42LEC9"/>
<proteinExistence type="predicted"/>
<accession>A0AA42LEC9</accession>
<organism evidence="1 2">
    <name type="scientific">Acinetobacter johnsonii</name>
    <dbReference type="NCBI Taxonomy" id="40214"/>
    <lineage>
        <taxon>Bacteria</taxon>
        <taxon>Pseudomonadati</taxon>
        <taxon>Pseudomonadota</taxon>
        <taxon>Gammaproteobacteria</taxon>
        <taxon>Moraxellales</taxon>
        <taxon>Moraxellaceae</taxon>
        <taxon>Acinetobacter</taxon>
    </lineage>
</organism>
<dbReference type="EMBL" id="JAOCDR010000011">
    <property type="protein sequence ID" value="MDH0655964.1"/>
    <property type="molecule type" value="Genomic_DNA"/>
</dbReference>
<name>A0AA42LEC9_ACIJO</name>
<evidence type="ECO:0000313" key="1">
    <source>
        <dbReference type="EMBL" id="MDH0655964.1"/>
    </source>
</evidence>
<comment type="caution">
    <text evidence="1">The sequence shown here is derived from an EMBL/GenBank/DDBJ whole genome shotgun (WGS) entry which is preliminary data.</text>
</comment>